<dbReference type="GO" id="GO:0004714">
    <property type="term" value="F:transmembrane receptor protein tyrosine kinase activity"/>
    <property type="evidence" value="ECO:0007669"/>
    <property type="project" value="UniProtKB-EC"/>
</dbReference>
<feature type="domain" description="Fibronectin type-III" evidence="24">
    <location>
        <begin position="430"/>
        <end position="524"/>
    </location>
</feature>
<keyword evidence="16" id="KW-0325">Glycoprotein</keyword>
<comment type="subcellular location">
    <subcellularLocation>
        <location evidence="1">Membrane</location>
        <topology evidence="1">Single-pass type I membrane protein</topology>
    </subcellularLocation>
</comment>
<dbReference type="Pfam" id="PF07714">
    <property type="entry name" value="PK_Tyr_Ser-Thr"/>
    <property type="match status" value="1"/>
</dbReference>
<dbReference type="PRINTS" id="PR00109">
    <property type="entry name" value="TYRKINASE"/>
</dbReference>
<dbReference type="Pfam" id="PF07974">
    <property type="entry name" value="EGF_2"/>
    <property type="match status" value="1"/>
</dbReference>
<dbReference type="SUPFAM" id="SSF49265">
    <property type="entry name" value="Fibronectin type III"/>
    <property type="match status" value="1"/>
</dbReference>
<keyword evidence="12 21" id="KW-0472">Membrane</keyword>
<comment type="caution">
    <text evidence="25">The sequence shown here is derived from an EMBL/GenBank/DDBJ whole genome shotgun (WGS) entry which is preliminary data.</text>
</comment>
<dbReference type="InterPro" id="IPR008266">
    <property type="entry name" value="Tyr_kinase_AS"/>
</dbReference>
<dbReference type="SUPFAM" id="SSF56112">
    <property type="entry name" value="Protein kinase-like (PK-like)"/>
    <property type="match status" value="1"/>
</dbReference>
<evidence type="ECO:0000256" key="19">
    <source>
        <dbReference type="PROSITE-ProRule" id="PRU00076"/>
    </source>
</evidence>
<dbReference type="InterPro" id="IPR000719">
    <property type="entry name" value="Prot_kinase_dom"/>
</dbReference>
<dbReference type="PROSITE" id="PS00022">
    <property type="entry name" value="EGF_1"/>
    <property type="match status" value="3"/>
</dbReference>
<evidence type="ECO:0000313" key="26">
    <source>
        <dbReference type="Proteomes" id="UP000556165"/>
    </source>
</evidence>
<keyword evidence="9" id="KW-0418">Kinase</keyword>
<evidence type="ECO:0000256" key="9">
    <source>
        <dbReference type="ARBA" id="ARBA00022777"/>
    </source>
</evidence>
<dbReference type="InterPro" id="IPR036179">
    <property type="entry name" value="Ig-like_dom_sf"/>
</dbReference>
<dbReference type="AlphaFoldDB" id="A0A7L4BNB2"/>
<evidence type="ECO:0000256" key="15">
    <source>
        <dbReference type="ARBA" id="ARBA00023170"/>
    </source>
</evidence>
<dbReference type="GO" id="GO:0005524">
    <property type="term" value="F:ATP binding"/>
    <property type="evidence" value="ECO:0007669"/>
    <property type="project" value="UniProtKB-UniRule"/>
</dbReference>
<dbReference type="GO" id="GO:0001935">
    <property type="term" value="P:endothelial cell proliferation"/>
    <property type="evidence" value="ECO:0007669"/>
    <property type="project" value="TreeGrafter"/>
</dbReference>
<comment type="catalytic activity">
    <reaction evidence="18">
        <text>L-tyrosyl-[protein] + ATP = O-phospho-L-tyrosyl-[protein] + ADP + H(+)</text>
        <dbReference type="Rhea" id="RHEA:10596"/>
        <dbReference type="Rhea" id="RHEA-COMP:10136"/>
        <dbReference type="Rhea" id="RHEA-COMP:20101"/>
        <dbReference type="ChEBI" id="CHEBI:15378"/>
        <dbReference type="ChEBI" id="CHEBI:30616"/>
        <dbReference type="ChEBI" id="CHEBI:46858"/>
        <dbReference type="ChEBI" id="CHEBI:61978"/>
        <dbReference type="ChEBI" id="CHEBI:456216"/>
        <dbReference type="EC" id="2.7.10.1"/>
    </reaction>
</comment>
<dbReference type="GO" id="GO:0043235">
    <property type="term" value="C:receptor complex"/>
    <property type="evidence" value="ECO:0007669"/>
    <property type="project" value="TreeGrafter"/>
</dbReference>
<dbReference type="GO" id="GO:0001525">
    <property type="term" value="P:angiogenesis"/>
    <property type="evidence" value="ECO:0007669"/>
    <property type="project" value="TreeGrafter"/>
</dbReference>
<dbReference type="InterPro" id="IPR013783">
    <property type="entry name" value="Ig-like_fold"/>
</dbReference>
<dbReference type="FunFam" id="2.170.300.10:FF:000003">
    <property type="entry name" value="tyrosine-protein kinase receptor Tie-1 isoform X1"/>
    <property type="match status" value="1"/>
</dbReference>
<keyword evidence="4" id="KW-0597">Phosphoprotein</keyword>
<reference evidence="25 26" key="1">
    <citation type="submission" date="2019-09" db="EMBL/GenBank/DDBJ databases">
        <title>Bird 10,000 Genomes (B10K) Project - Family phase.</title>
        <authorList>
            <person name="Zhang G."/>
        </authorList>
    </citation>
    <scope>NUCLEOTIDE SEQUENCE [LARGE SCALE GENOMIC DNA]</scope>
    <source>
        <strain evidence="25">B10K-DU-009-16</strain>
        <tissue evidence="25">Muscle</tissue>
    </source>
</reference>
<keyword evidence="10 20" id="KW-0067">ATP-binding</keyword>
<evidence type="ECO:0000259" key="22">
    <source>
        <dbReference type="PROSITE" id="PS50011"/>
    </source>
</evidence>
<dbReference type="GO" id="GO:0051897">
    <property type="term" value="P:positive regulation of phosphatidylinositol 3-kinase/protein kinase B signal transduction"/>
    <property type="evidence" value="ECO:0007669"/>
    <property type="project" value="TreeGrafter"/>
</dbReference>
<evidence type="ECO:0000256" key="11">
    <source>
        <dbReference type="ARBA" id="ARBA00022989"/>
    </source>
</evidence>
<evidence type="ECO:0000256" key="8">
    <source>
        <dbReference type="ARBA" id="ARBA00022741"/>
    </source>
</evidence>
<dbReference type="Gene3D" id="2.60.40.10">
    <property type="entry name" value="Immunoglobulins"/>
    <property type="match status" value="4"/>
</dbReference>
<dbReference type="GO" id="GO:0007169">
    <property type="term" value="P:cell surface receptor protein tyrosine kinase signaling pathway"/>
    <property type="evidence" value="ECO:0007669"/>
    <property type="project" value="TreeGrafter"/>
</dbReference>
<dbReference type="FunFam" id="2.60.40.10:FF:000391">
    <property type="entry name" value="TEK receptor tyrosine kinase"/>
    <property type="match status" value="1"/>
</dbReference>
<dbReference type="InterPro" id="IPR050122">
    <property type="entry name" value="RTK"/>
</dbReference>
<dbReference type="Gene3D" id="1.10.510.10">
    <property type="entry name" value="Transferase(Phosphotransferase) domain 1"/>
    <property type="match status" value="1"/>
</dbReference>
<dbReference type="FunFam" id="2.60.40.10:FF:000407">
    <property type="entry name" value="angiopoietin-1 receptor isoform X1"/>
    <property type="match status" value="1"/>
</dbReference>
<dbReference type="GO" id="GO:0010595">
    <property type="term" value="P:positive regulation of endothelial cell migration"/>
    <property type="evidence" value="ECO:0007669"/>
    <property type="project" value="TreeGrafter"/>
</dbReference>
<dbReference type="FunFam" id="3.30.200.20:FF:000113">
    <property type="entry name" value="Putative tyrosine-protein kinase receptor Tie-1"/>
    <property type="match status" value="1"/>
</dbReference>
<accession>A0A7L4BNB2</accession>
<dbReference type="GO" id="GO:0045766">
    <property type="term" value="P:positive regulation of angiogenesis"/>
    <property type="evidence" value="ECO:0007669"/>
    <property type="project" value="TreeGrafter"/>
</dbReference>
<dbReference type="EC" id="2.7.10.1" evidence="2"/>
<dbReference type="InterPro" id="IPR013111">
    <property type="entry name" value="EGF_extracell"/>
</dbReference>
<evidence type="ECO:0000256" key="10">
    <source>
        <dbReference type="ARBA" id="ARBA00022840"/>
    </source>
</evidence>
<dbReference type="PROSITE" id="PS50011">
    <property type="entry name" value="PROTEIN_KINASE_DOM"/>
    <property type="match status" value="1"/>
</dbReference>
<protein>
    <recommendedName>
        <fullName evidence="2">receptor protein-tyrosine kinase</fullName>
        <ecNumber evidence="2">2.7.10.1</ecNumber>
    </recommendedName>
</protein>
<evidence type="ECO:0000256" key="20">
    <source>
        <dbReference type="PROSITE-ProRule" id="PRU10141"/>
    </source>
</evidence>
<proteinExistence type="predicted"/>
<dbReference type="InterPro" id="IPR036116">
    <property type="entry name" value="FN3_sf"/>
</dbReference>
<dbReference type="Gene3D" id="3.30.200.20">
    <property type="entry name" value="Phosphorylase Kinase, domain 1"/>
    <property type="match status" value="1"/>
</dbReference>
<dbReference type="InterPro" id="IPR020635">
    <property type="entry name" value="Tyr_kinase_cat_dom"/>
</dbReference>
<evidence type="ECO:0000256" key="2">
    <source>
        <dbReference type="ARBA" id="ARBA00011902"/>
    </source>
</evidence>
<evidence type="ECO:0000256" key="4">
    <source>
        <dbReference type="ARBA" id="ARBA00022553"/>
    </source>
</evidence>
<feature type="domain" description="Protein kinase" evidence="22">
    <location>
        <begin position="712"/>
        <end position="888"/>
    </location>
</feature>
<dbReference type="EMBL" id="VZZW01004614">
    <property type="protein sequence ID" value="NXW38957.1"/>
    <property type="molecule type" value="Genomic_DNA"/>
</dbReference>
<comment type="caution">
    <text evidence="19">Lacks conserved residue(s) required for the propagation of feature annotation.</text>
</comment>
<keyword evidence="11 21" id="KW-1133">Transmembrane helix</keyword>
<evidence type="ECO:0000256" key="13">
    <source>
        <dbReference type="ARBA" id="ARBA00023137"/>
    </source>
</evidence>
<gene>
    <name evidence="25" type="primary">Tek</name>
    <name evidence="25" type="ORF">PHASIM_R01416</name>
</gene>
<feature type="transmembrane region" description="Helical" evidence="21">
    <location>
        <begin position="634"/>
        <end position="658"/>
    </location>
</feature>
<dbReference type="FunFam" id="2.60.40.10:FF:000397">
    <property type="entry name" value="angiopoietin-1 receptor isoform X1"/>
    <property type="match status" value="1"/>
</dbReference>
<keyword evidence="8 20" id="KW-0547">Nucleotide-binding</keyword>
<feature type="non-terminal residue" evidence="25">
    <location>
        <position position="1"/>
    </location>
</feature>
<keyword evidence="7" id="KW-0677">Repeat</keyword>
<keyword evidence="15" id="KW-0675">Receptor</keyword>
<dbReference type="InterPro" id="IPR001245">
    <property type="entry name" value="Ser-Thr/Tyr_kinase_cat_dom"/>
</dbReference>
<name>A0A7L4BNB2_9CHAR</name>
<evidence type="ECO:0000256" key="12">
    <source>
        <dbReference type="ARBA" id="ARBA00023136"/>
    </source>
</evidence>
<evidence type="ECO:0000256" key="18">
    <source>
        <dbReference type="ARBA" id="ARBA00051243"/>
    </source>
</evidence>
<sequence>ASFHPVALTVTANKGEHVNISFIRMAAKEEDAVIYKNGSFIHSVPRHEVPGELEVSYPQVQPQDAGVYSARYIGGNLFTSAYTRLIVRRCEAQKWGPSCSSHCPSCTNNGICHEDTGECICPPGFMGKTCEKACGANTFGKTCEESCKENYGCRNYMFCLPDPYGCSCATGWMGLECDKECKPGFYGPDCKLKCNCHNRGTCDRFKGCICSLGWHGLQCEKEEIVMLAGIYIPGWNPCSLNYIPGPSHFCESLLQCDVFKSLPHMLHLAGWYTTISSAFAFIRAMFTINRIQPRDTGTWVCSVQTVAGMAEKAFQVTVKVPPVPQYAPRLTDSGHNFLIIDINAELHLGDGPVVSTKLLYKPAKHYQSWMSVEGKRTFFDSLKQKLQLITLCHSKLRQVAGNNWYLSFSLHTRLEFLFPVSLWLFQGLPPPEGLALFPKSMTSLNLSWHPLTLRAEDDIRVEVERKSVNDNGDESSVITQVPGNMSTLIIKDLEPRQQYMCRVRVNTRSQGEWSNYLYAWTFSDRIPPAPYNIRFSNTTDTSSVISWTTAEGHSISSIIISYKIYGKTEYNHIDIIIKNTSITQYHLKGLEPNTVYQVQINAQNNIGLSNPNTSFELKTLPEAKAPYESKGGKMLLIAILGSAGMTCVTILLAFLIMLQLKRANFQRRMAQAFQNVREEPAVQFNSGTLTLSRKAKNSPDPTIYPVLEWNDIKFQDVIGEGNFGQVLKARIKKDGLRMDAAIKRMKEYASKDDHRDFAGELEVLCKLGHHPNIINLLGACEHRGYLYLAIEYAPHGNLLDFLRKSRVLETDPAFAIANSTASTLSSQQLLHFAADVARGMDYLSQKQFIHRDLAARNILVGENYVAKIADFGLSRGQEVYVKKTMVRI</sequence>
<dbReference type="PROSITE" id="PS50853">
    <property type="entry name" value="FN3"/>
    <property type="match status" value="2"/>
</dbReference>
<dbReference type="SMART" id="SM00219">
    <property type="entry name" value="TyrKc"/>
    <property type="match status" value="1"/>
</dbReference>
<evidence type="ECO:0000256" key="16">
    <source>
        <dbReference type="ARBA" id="ARBA00023180"/>
    </source>
</evidence>
<evidence type="ECO:0000256" key="21">
    <source>
        <dbReference type="SAM" id="Phobius"/>
    </source>
</evidence>
<keyword evidence="13" id="KW-0829">Tyrosine-protein kinase</keyword>
<keyword evidence="26" id="KW-1185">Reference proteome</keyword>
<evidence type="ECO:0000256" key="6">
    <source>
        <dbReference type="ARBA" id="ARBA00022692"/>
    </source>
</evidence>
<keyword evidence="5" id="KW-0808">Transferase</keyword>
<dbReference type="InterPro" id="IPR003961">
    <property type="entry name" value="FN3_dom"/>
</dbReference>
<dbReference type="InterPro" id="IPR000742">
    <property type="entry name" value="EGF"/>
</dbReference>
<dbReference type="SUPFAM" id="SSF48726">
    <property type="entry name" value="Immunoglobulin"/>
    <property type="match status" value="1"/>
</dbReference>
<dbReference type="PROSITE" id="PS00107">
    <property type="entry name" value="PROTEIN_KINASE_ATP"/>
    <property type="match status" value="1"/>
</dbReference>
<dbReference type="GO" id="GO:0043410">
    <property type="term" value="P:positive regulation of MAPK cascade"/>
    <property type="evidence" value="ECO:0007669"/>
    <property type="project" value="TreeGrafter"/>
</dbReference>
<dbReference type="InterPro" id="IPR017441">
    <property type="entry name" value="Protein_kinase_ATP_BS"/>
</dbReference>
<feature type="binding site" evidence="20">
    <location>
        <position position="743"/>
    </location>
    <ligand>
        <name>ATP</name>
        <dbReference type="ChEBI" id="CHEBI:30616"/>
    </ligand>
</feature>
<dbReference type="CDD" id="cd00054">
    <property type="entry name" value="EGF_CA"/>
    <property type="match status" value="1"/>
</dbReference>
<dbReference type="PROSITE" id="PS00109">
    <property type="entry name" value="PROTEIN_KINASE_TYR"/>
    <property type="match status" value="1"/>
</dbReference>
<keyword evidence="14 19" id="KW-1015">Disulfide bond</keyword>
<dbReference type="SMART" id="SM00181">
    <property type="entry name" value="EGF"/>
    <property type="match status" value="3"/>
</dbReference>
<evidence type="ECO:0000256" key="1">
    <source>
        <dbReference type="ARBA" id="ARBA00004479"/>
    </source>
</evidence>
<dbReference type="CDD" id="cd00063">
    <property type="entry name" value="FN3"/>
    <property type="match status" value="2"/>
</dbReference>
<feature type="disulfide bond" evidence="19">
    <location>
        <begin position="121"/>
        <end position="130"/>
    </location>
</feature>
<dbReference type="GO" id="GO:0005886">
    <property type="term" value="C:plasma membrane"/>
    <property type="evidence" value="ECO:0007669"/>
    <property type="project" value="TreeGrafter"/>
</dbReference>
<dbReference type="PANTHER" id="PTHR24416:SF125">
    <property type="entry name" value="ANGIOPOIETIN-1 RECEPTOR"/>
    <property type="match status" value="1"/>
</dbReference>
<evidence type="ECO:0000259" key="23">
    <source>
        <dbReference type="PROSITE" id="PS50026"/>
    </source>
</evidence>
<dbReference type="SMART" id="SM00060">
    <property type="entry name" value="FN3"/>
    <property type="match status" value="2"/>
</dbReference>
<dbReference type="PANTHER" id="PTHR24416">
    <property type="entry name" value="TYROSINE-PROTEIN KINASE RECEPTOR"/>
    <property type="match status" value="1"/>
</dbReference>
<keyword evidence="3 19" id="KW-0245">EGF-like domain</keyword>
<feature type="domain" description="Fibronectin type-III" evidence="24">
    <location>
        <begin position="529"/>
        <end position="622"/>
    </location>
</feature>
<evidence type="ECO:0000256" key="7">
    <source>
        <dbReference type="ARBA" id="ARBA00022737"/>
    </source>
</evidence>
<evidence type="ECO:0000259" key="24">
    <source>
        <dbReference type="PROSITE" id="PS50853"/>
    </source>
</evidence>
<dbReference type="PROSITE" id="PS01186">
    <property type="entry name" value="EGF_2"/>
    <property type="match status" value="1"/>
</dbReference>
<feature type="domain" description="EGF-like" evidence="23">
    <location>
        <begin position="95"/>
        <end position="131"/>
    </location>
</feature>
<dbReference type="Gene3D" id="2.170.300.10">
    <property type="entry name" value="Tie2 ligand-binding domain superfamily"/>
    <property type="match status" value="1"/>
</dbReference>
<dbReference type="InterPro" id="IPR011009">
    <property type="entry name" value="Kinase-like_dom_sf"/>
</dbReference>
<organism evidence="25 26">
    <name type="scientific">Phaetusa simplex</name>
    <name type="common">large-billed tern</name>
    <dbReference type="NCBI Taxonomy" id="297813"/>
    <lineage>
        <taxon>Eukaryota</taxon>
        <taxon>Metazoa</taxon>
        <taxon>Chordata</taxon>
        <taxon>Craniata</taxon>
        <taxon>Vertebrata</taxon>
        <taxon>Euteleostomi</taxon>
        <taxon>Archelosauria</taxon>
        <taxon>Archosauria</taxon>
        <taxon>Dinosauria</taxon>
        <taxon>Saurischia</taxon>
        <taxon>Theropoda</taxon>
        <taxon>Coelurosauria</taxon>
        <taxon>Aves</taxon>
        <taxon>Neognathae</taxon>
        <taxon>Neoaves</taxon>
        <taxon>Charadriiformes</taxon>
        <taxon>Laridae</taxon>
        <taxon>Phaetusa</taxon>
    </lineage>
</organism>
<dbReference type="Proteomes" id="UP000556165">
    <property type="component" value="Unassembled WGS sequence"/>
</dbReference>
<evidence type="ECO:0000313" key="25">
    <source>
        <dbReference type="EMBL" id="NXW38957.1"/>
    </source>
</evidence>
<dbReference type="PROSITE" id="PS50026">
    <property type="entry name" value="EGF_3"/>
    <property type="match status" value="1"/>
</dbReference>
<evidence type="ECO:0000256" key="17">
    <source>
        <dbReference type="ARBA" id="ARBA00023319"/>
    </source>
</evidence>
<keyword evidence="17" id="KW-0393">Immunoglobulin domain</keyword>
<dbReference type="Pfam" id="PF00041">
    <property type="entry name" value="fn3"/>
    <property type="match status" value="2"/>
</dbReference>
<keyword evidence="6 21" id="KW-0812">Transmembrane</keyword>
<evidence type="ECO:0000256" key="5">
    <source>
        <dbReference type="ARBA" id="ARBA00022679"/>
    </source>
</evidence>
<evidence type="ECO:0000256" key="14">
    <source>
        <dbReference type="ARBA" id="ARBA00023157"/>
    </source>
</evidence>
<evidence type="ECO:0000256" key="3">
    <source>
        <dbReference type="ARBA" id="ARBA00022536"/>
    </source>
</evidence>
<feature type="non-terminal residue" evidence="25">
    <location>
        <position position="888"/>
    </location>
</feature>